<dbReference type="FunFam" id="3.30.559.10:FF:000012">
    <property type="entry name" value="Non-ribosomal peptide synthetase"/>
    <property type="match status" value="2"/>
</dbReference>
<evidence type="ECO:0000256" key="4">
    <source>
        <dbReference type="ARBA" id="ARBA00022553"/>
    </source>
</evidence>
<dbReference type="FunFam" id="1.10.1200.10:FF:000005">
    <property type="entry name" value="Nonribosomal peptide synthetase 1"/>
    <property type="match status" value="2"/>
</dbReference>
<dbReference type="EMBL" id="VIFM01000323">
    <property type="protein sequence ID" value="TQF09642.1"/>
    <property type="molecule type" value="Genomic_DNA"/>
</dbReference>
<organism evidence="6 7">
    <name type="scientific">Myxococcus llanfairpwllgwyngyllgogerychwyrndrobwllllantysiliogogogochensis</name>
    <dbReference type="NCBI Taxonomy" id="2590453"/>
    <lineage>
        <taxon>Bacteria</taxon>
        <taxon>Pseudomonadati</taxon>
        <taxon>Myxococcota</taxon>
        <taxon>Myxococcia</taxon>
        <taxon>Myxococcales</taxon>
        <taxon>Cystobacterineae</taxon>
        <taxon>Myxococcaceae</taxon>
        <taxon>Myxococcus</taxon>
    </lineage>
</organism>
<dbReference type="InterPro" id="IPR036736">
    <property type="entry name" value="ACP-like_sf"/>
</dbReference>
<dbReference type="Pfam" id="PF00501">
    <property type="entry name" value="AMP-binding"/>
    <property type="match status" value="2"/>
</dbReference>
<dbReference type="SUPFAM" id="SSF56801">
    <property type="entry name" value="Acetyl-CoA synthetase-like"/>
    <property type="match status" value="3"/>
</dbReference>
<dbReference type="RefSeq" id="WP_141648542.1">
    <property type="nucleotide sequence ID" value="NZ_VIFM01000323.1"/>
</dbReference>
<dbReference type="PANTHER" id="PTHR45527:SF1">
    <property type="entry name" value="FATTY ACID SYNTHASE"/>
    <property type="match status" value="1"/>
</dbReference>
<dbReference type="PROSITE" id="PS50075">
    <property type="entry name" value="CARRIER"/>
    <property type="match status" value="3"/>
</dbReference>
<comment type="caution">
    <text evidence="6">The sequence shown here is derived from an EMBL/GenBank/DDBJ whole genome shotgun (WGS) entry which is preliminary data.</text>
</comment>
<evidence type="ECO:0000313" key="7">
    <source>
        <dbReference type="Proteomes" id="UP000315369"/>
    </source>
</evidence>
<dbReference type="GO" id="GO:0072330">
    <property type="term" value="P:monocarboxylic acid biosynthetic process"/>
    <property type="evidence" value="ECO:0007669"/>
    <property type="project" value="UniProtKB-ARBA"/>
</dbReference>
<dbReference type="Gene3D" id="3.30.559.10">
    <property type="entry name" value="Chloramphenicol acetyltransferase-like domain"/>
    <property type="match status" value="2"/>
</dbReference>
<dbReference type="Pfam" id="PF00550">
    <property type="entry name" value="PP-binding"/>
    <property type="match status" value="3"/>
</dbReference>
<dbReference type="InterPro" id="IPR009081">
    <property type="entry name" value="PP-bd_ACP"/>
</dbReference>
<evidence type="ECO:0000256" key="3">
    <source>
        <dbReference type="ARBA" id="ARBA00022450"/>
    </source>
</evidence>
<dbReference type="InterPro" id="IPR000873">
    <property type="entry name" value="AMP-dep_synth/lig_dom"/>
</dbReference>
<dbReference type="FunFam" id="3.40.50.12780:FF:000012">
    <property type="entry name" value="Non-ribosomal peptide synthetase"/>
    <property type="match status" value="1"/>
</dbReference>
<dbReference type="FunFam" id="3.30.559.30:FF:000001">
    <property type="entry name" value="Non-ribosomal peptide synthetase"/>
    <property type="match status" value="1"/>
</dbReference>
<dbReference type="SUPFAM" id="SSF52777">
    <property type="entry name" value="CoA-dependent acyltransferases"/>
    <property type="match status" value="4"/>
</dbReference>
<dbReference type="GO" id="GO:0031177">
    <property type="term" value="F:phosphopantetheine binding"/>
    <property type="evidence" value="ECO:0007669"/>
    <property type="project" value="InterPro"/>
</dbReference>
<dbReference type="FunFam" id="3.40.50.980:FF:000001">
    <property type="entry name" value="Non-ribosomal peptide synthetase"/>
    <property type="match status" value="2"/>
</dbReference>
<evidence type="ECO:0000313" key="6">
    <source>
        <dbReference type="EMBL" id="TQF09642.1"/>
    </source>
</evidence>
<dbReference type="FunFam" id="1.10.1200.10:FF:000016">
    <property type="entry name" value="Non-ribosomal peptide synthase"/>
    <property type="match status" value="1"/>
</dbReference>
<dbReference type="InterPro" id="IPR042099">
    <property type="entry name" value="ANL_N_sf"/>
</dbReference>
<dbReference type="InterPro" id="IPR023213">
    <property type="entry name" value="CAT-like_dom_sf"/>
</dbReference>
<feature type="domain" description="Carrier" evidence="5">
    <location>
        <begin position="2263"/>
        <end position="2338"/>
    </location>
</feature>
<proteinExistence type="inferred from homology"/>
<dbReference type="Pfam" id="PF00975">
    <property type="entry name" value="Thioesterase"/>
    <property type="match status" value="1"/>
</dbReference>
<dbReference type="Gene3D" id="2.30.38.10">
    <property type="entry name" value="Luciferase, Domain 3"/>
    <property type="match status" value="2"/>
</dbReference>
<dbReference type="Gene3D" id="3.40.50.12780">
    <property type="entry name" value="N-terminal domain of ligase-like"/>
    <property type="match status" value="1"/>
</dbReference>
<accession>A0A540WKV0</accession>
<dbReference type="InterPro" id="IPR029058">
    <property type="entry name" value="AB_hydrolase_fold"/>
</dbReference>
<keyword evidence="7" id="KW-1185">Reference proteome</keyword>
<dbReference type="Gene3D" id="3.30.559.30">
    <property type="entry name" value="Nonribosomal peptide synthetase, condensation domain"/>
    <property type="match status" value="2"/>
</dbReference>
<evidence type="ECO:0000256" key="1">
    <source>
        <dbReference type="ARBA" id="ARBA00001957"/>
    </source>
</evidence>
<dbReference type="FunFam" id="3.30.300.30:FF:000010">
    <property type="entry name" value="Enterobactin synthetase component F"/>
    <property type="match status" value="3"/>
</dbReference>
<dbReference type="NCBIfam" id="TIGR01733">
    <property type="entry name" value="AA-adenyl-dom"/>
    <property type="match status" value="2"/>
</dbReference>
<dbReference type="CDD" id="cd05930">
    <property type="entry name" value="A_NRPS"/>
    <property type="match status" value="1"/>
</dbReference>
<dbReference type="Gene3D" id="3.30.300.30">
    <property type="match status" value="3"/>
</dbReference>
<dbReference type="SUPFAM" id="SSF47336">
    <property type="entry name" value="ACP-like"/>
    <property type="match status" value="3"/>
</dbReference>
<dbReference type="InterPro" id="IPR045851">
    <property type="entry name" value="AMP-bd_C_sf"/>
</dbReference>
<dbReference type="FunFam" id="2.30.38.10:FF:000001">
    <property type="entry name" value="Non-ribosomal peptide synthetase PvdI"/>
    <property type="match status" value="1"/>
</dbReference>
<dbReference type="Gene3D" id="3.40.50.980">
    <property type="match status" value="4"/>
</dbReference>
<dbReference type="InterPro" id="IPR001031">
    <property type="entry name" value="Thioesterase"/>
</dbReference>
<comment type="similarity">
    <text evidence="2">Belongs to the ATP-dependent AMP-binding enzyme family.</text>
</comment>
<dbReference type="SUPFAM" id="SSF53474">
    <property type="entry name" value="alpha/beta-Hydrolases"/>
    <property type="match status" value="1"/>
</dbReference>
<dbReference type="SMART" id="SM00823">
    <property type="entry name" value="PKS_PP"/>
    <property type="match status" value="3"/>
</dbReference>
<dbReference type="InterPro" id="IPR025110">
    <property type="entry name" value="AMP-bd_C"/>
</dbReference>
<protein>
    <submittedName>
        <fullName evidence="6">Amino acid adenylation domain-containing protein</fullName>
    </submittedName>
</protein>
<dbReference type="GO" id="GO:0009239">
    <property type="term" value="P:enterobactin biosynthetic process"/>
    <property type="evidence" value="ECO:0007669"/>
    <property type="project" value="TreeGrafter"/>
</dbReference>
<dbReference type="Gene3D" id="1.10.1200.10">
    <property type="entry name" value="ACP-like"/>
    <property type="match status" value="3"/>
</dbReference>
<feature type="non-terminal residue" evidence="6">
    <location>
        <position position="1"/>
    </location>
</feature>
<dbReference type="CDD" id="cd19531">
    <property type="entry name" value="LCL_NRPS-like"/>
    <property type="match status" value="2"/>
</dbReference>
<dbReference type="InterPro" id="IPR006162">
    <property type="entry name" value="Ppantetheine_attach_site"/>
</dbReference>
<gene>
    <name evidence="6" type="ORF">FJV41_43575</name>
</gene>
<dbReference type="Pfam" id="PF00668">
    <property type="entry name" value="Condensation"/>
    <property type="match status" value="2"/>
</dbReference>
<dbReference type="InterPro" id="IPR010071">
    <property type="entry name" value="AA_adenyl_dom"/>
</dbReference>
<sequence length="2631" mass="286867">NPFSPSPGARLYLTGDKARWLPDGTLEFLGRIDDQVKLRGFRIELGEVETALLLHPSVHQAVATVRTEAAGDKRLIAYVVADSSDTIDVAALRESLKRRLPEHMVPSAIAVLATLPLTPNGKVDRNALPSPDVESLRGDTAFTAPRTPVEEKLAELFATVLKLARVSVTDNFFEMGGHSLLATQVTSRIRSAFAVELPVRDLFEAPTVAALAQRVDTALRTGATTTAPPIERAPREGKLPLSFSQQRVWFLDQLEPGSPAFNIPTALVLSGVLDVEVLRRTLEAVVHRHEALRTTFHTESEGPVQVIHAPSPFELPVIDLRHLSAEQRDLEARRHAGEHSMYSFDLSTGPLLRAAVLVLEDQEHLLLLNVHHIVSDGWSISVVVREMALLYGDFQAGRVPNLPELPLQYADFAAWQRRWLDGAELDRQLTWWQRQLDGAPQDLELPTDRPRAHLSRPRGGLLPLVVPPALAVAIETFCHREGITPFMFFLAAFQLVLSRYSGQDDISVGSPVAGRNRAELEGLVGYFLNTLVLRTRLDGDPTVRELLGRVRETALGAYAHQHLPFEQLQPLRDLQQSPLFRVMFILQNTPDATASLPGLTLRPGPDEDHVAKFDITLSMGRNAAGFTGEFNYQADLYDASTIERMIRHFRALVELLVSAPERRLSSLTLLSGEERLRQLVTWNDTRADFPEACVHVLFEAQVHRAPNALAASFEGTQLTYAQLNERANQLAHVLRRHGVGPEVRVALGVERSLDVVVGLLGILKAGGAWVPVDPLLPRERLSFLLDDSGAALLLTQSPLVDRFPEPHRARALCLDTAHEALARESTEAPVTGVTPGNLAYVLYTSGSTGQPKGTAVEHRSVANLVTHEATAYGIGPGERVLQFANLSFDLSVEEIFTTLTSGATLVLAPLEKVMPGAPLHALLREQALTVISLTPAALAATPADALPALRTVISGGEALPSDVVARWAPGRRFLNTYGPTEATVVATLGQVVADDSHVPSIGRPLANVRVYVLDARGEPVPVGVKGELYLGGVGVARGYAGRPALTAERFIPDAYSEVPGARLYRTGDVVRWRDDGTLEFVGRVDAQVKVRGFRIELGEVEAALARHPAVREAVVVAREDGPGGKRLIAYAVAREGVPTDGATLRSALKDALPEYMVPTVVMVLDALPLTSNGKVDRKALPAPDMSNVSGRPDFVGPRTPTEARLGTIWCAVLEVERVGIHDNFFELGGHSLMATQAISRMRAVFKVELPLRDLFDTPDLAALAQRVDLAVQQGQGLEIPPLVPVARTGDLPASFAQQRLWFLDQLEPNSAFYNIPATVRLEGALNVDAMSRAVNELLRRHESLRTSILSNNGQPIQVIHPHEPAALIVLDLSALEPEAREAEARRAVTEETQRPFNLTDRSLLRVRLLKLGAEDHVLLMSMHHIVSDGWSMGLLINELASAYTSFARGLPLTLPDLPLQYADYSAWQRSWLKGDVLDRQVAWWRKHLLNAPPALELPTDFARPAVSSFKGDMVGVTMPRGLQDAVQTLARREGATTFMVLLAAFQTLLWRYSGQDDISIGSPIAGRRHSDLEKLIGFFANTLVLRTQLSEHQTFRELLGRVREATLDAYAHQDVPFEKLVEELQPERSLNRTPLFQVLFVLQNVNKETYDSAGLRMSAMEATSGTAKFDLTLSLFESPQGFAGYLEYASDLFTRETAERMVGALQHLLEGAVSQPDLTLGRLPLLADAERQQVVEGFNAAVDPTYVPGLMHRWVEAQVSRTPDRVAVTDGTRSLTYAQLDARANQLAHHLIALGVPVNGTVGLCLERASLDMPVAVLATLKAGAAFLPLDPSYPADRLALMLEDTGAPVVLAHSALVSALPPGLTARVLRLEEETSVASRPTHSPDVDMSPETNCYFVYTSGSTGRPKGIVMSHRAVGNMLWWLMKRAVKPDATTLQFASLNFDVSFQELFGTWFLGGKVLLINGSLRQDPPAMLRYMREHRVERLFLPFVALQAMCDAALTEKELPPLGEIITAGEQLQVTPALLAFFDRLPECTLENQYGPSEAHVVTAWRAPADRKRWPALPPVGSPVTNVQLYVLDPHGAPCPIGVAGEVYVGGANVAHGYHGRPDLTSDRFPPNFMGGASGSRLYRTGDKARWLADGNLEFLGRLDSQVKLRGFRIELGEVEVALRALPQVRDAVAIVREDVAGDRRLVGYVVLPADAPWSTEEARQVLREKLPEYMVPSIFVRLEALPLMPTGKVARGALPPPDEESLRGTTPFSAPRTPLEELLAGAFAEVLRTPRVSITDNFFSLGGHSLLATQVVSRVRAVLGVELPLRALFEAPTVESLALLLERAQEALKAQDTRPKATARPATPTWSPLVTLRPGTDARRVLHVIHGMDGRVDGYAELANHAPEGWSVVGIQARGLEEGRAPLESVEAMATLYVEALRASAPQGPYRLAGPGMGALVAWEMAQQLQREGHAVELLLIEPLPAEPDASTAATTAGAQGALFAKLLAAQAGIEAPALPSALTNSKDAEPLLAHLHAEGAKTGLLPEALSLAELHVHFKVFASHLRAARRYLPEPTEGAVRLLRATEAPERDGDALDGGWGELAEGGLELHESPGDAVSVLRAPHVTRWLKQLFDLEGRES</sequence>
<dbReference type="InterPro" id="IPR020845">
    <property type="entry name" value="AMP-binding_CS"/>
</dbReference>
<evidence type="ECO:0000259" key="5">
    <source>
        <dbReference type="PROSITE" id="PS50075"/>
    </source>
</evidence>
<dbReference type="PANTHER" id="PTHR45527">
    <property type="entry name" value="NONRIBOSOMAL PEPTIDE SYNTHETASE"/>
    <property type="match status" value="1"/>
</dbReference>
<feature type="domain" description="Carrier" evidence="5">
    <location>
        <begin position="144"/>
        <end position="219"/>
    </location>
</feature>
<dbReference type="Proteomes" id="UP000315369">
    <property type="component" value="Unassembled WGS sequence"/>
</dbReference>
<evidence type="ECO:0000256" key="2">
    <source>
        <dbReference type="ARBA" id="ARBA00006432"/>
    </source>
</evidence>
<dbReference type="GO" id="GO:0047527">
    <property type="term" value="F:2,3-dihydroxybenzoate-serine ligase activity"/>
    <property type="evidence" value="ECO:0007669"/>
    <property type="project" value="TreeGrafter"/>
</dbReference>
<dbReference type="Gene3D" id="3.40.50.1820">
    <property type="entry name" value="alpha/beta hydrolase"/>
    <property type="match status" value="1"/>
</dbReference>
<name>A0A540WKV0_9BACT</name>
<reference evidence="6 7" key="1">
    <citation type="submission" date="2019-06" db="EMBL/GenBank/DDBJ databases">
        <authorList>
            <person name="Livingstone P."/>
            <person name="Whitworth D."/>
        </authorList>
    </citation>
    <scope>NUCLEOTIDE SEQUENCE [LARGE SCALE GENOMIC DNA]</scope>
    <source>
        <strain evidence="6 7">AM401</strain>
    </source>
</reference>
<feature type="domain" description="Carrier" evidence="5">
    <location>
        <begin position="1196"/>
        <end position="1271"/>
    </location>
</feature>
<keyword evidence="4" id="KW-0597">Phosphoprotein</keyword>
<dbReference type="GO" id="GO:0009366">
    <property type="term" value="C:enterobactin synthetase complex"/>
    <property type="evidence" value="ECO:0007669"/>
    <property type="project" value="TreeGrafter"/>
</dbReference>
<dbReference type="GO" id="GO:0043041">
    <property type="term" value="P:amino acid activation for nonribosomal peptide biosynthetic process"/>
    <property type="evidence" value="ECO:0007669"/>
    <property type="project" value="TreeGrafter"/>
</dbReference>
<dbReference type="OrthoDB" id="9803968at2"/>
<comment type="cofactor">
    <cofactor evidence="1">
        <name>pantetheine 4'-phosphate</name>
        <dbReference type="ChEBI" id="CHEBI:47942"/>
    </cofactor>
</comment>
<dbReference type="NCBIfam" id="NF003417">
    <property type="entry name" value="PRK04813.1"/>
    <property type="match status" value="3"/>
</dbReference>
<dbReference type="InterPro" id="IPR001242">
    <property type="entry name" value="Condensation_dom"/>
</dbReference>
<dbReference type="GO" id="GO:0005829">
    <property type="term" value="C:cytosol"/>
    <property type="evidence" value="ECO:0007669"/>
    <property type="project" value="TreeGrafter"/>
</dbReference>
<dbReference type="PROSITE" id="PS00012">
    <property type="entry name" value="PHOSPHOPANTETHEINE"/>
    <property type="match status" value="3"/>
</dbReference>
<dbReference type="PROSITE" id="PS00455">
    <property type="entry name" value="AMP_BINDING"/>
    <property type="match status" value="2"/>
</dbReference>
<dbReference type="Pfam" id="PF13193">
    <property type="entry name" value="AMP-binding_C"/>
    <property type="match status" value="3"/>
</dbReference>
<keyword evidence="3" id="KW-0596">Phosphopantetheine</keyword>
<dbReference type="InterPro" id="IPR020806">
    <property type="entry name" value="PKS_PP-bd"/>
</dbReference>